<feature type="region of interest" description="Disordered" evidence="1">
    <location>
        <begin position="95"/>
        <end position="151"/>
    </location>
</feature>
<dbReference type="InterPro" id="IPR038752">
    <property type="entry name" value="IQCH"/>
</dbReference>
<sequence length="151" mass="17163">MLQYSVFFQICRAQYIGFNLKGRRGTMFTPLDSYCREHLGVMTMAATLTDAISLFGRALRMIHREISTPHMPGINNFQESIAELESVHGLVVDNISEHKETQKGKEEKKKIEDAGRAVRKTRESSSKWLETSKQSKVSRSPAPSGRSLRFQ</sequence>
<dbReference type="PANTHER" id="PTHR14465:SF0">
    <property type="entry name" value="IQ DOMAIN-CONTAINING PROTEIN H"/>
    <property type="match status" value="1"/>
</dbReference>
<evidence type="ECO:0000313" key="3">
    <source>
        <dbReference type="Proteomes" id="UP001497525"/>
    </source>
</evidence>
<dbReference type="AlphaFoldDB" id="A0AAV2T0Q8"/>
<dbReference type="PANTHER" id="PTHR14465">
    <property type="entry name" value="IQ DOMAIN-CONTAINING PROTEIN H"/>
    <property type="match status" value="1"/>
</dbReference>
<gene>
    <name evidence="2" type="ORF">CDAUBV1_LOCUS26</name>
</gene>
<name>A0AAV2T0Q8_CALDB</name>
<evidence type="ECO:0000313" key="2">
    <source>
        <dbReference type="EMBL" id="CAL5129157.1"/>
    </source>
</evidence>
<evidence type="ECO:0000256" key="1">
    <source>
        <dbReference type="SAM" id="MobiDB-lite"/>
    </source>
</evidence>
<organism evidence="2 3">
    <name type="scientific">Calicophoron daubneyi</name>
    <name type="common">Rumen fluke</name>
    <name type="synonym">Paramphistomum daubneyi</name>
    <dbReference type="NCBI Taxonomy" id="300641"/>
    <lineage>
        <taxon>Eukaryota</taxon>
        <taxon>Metazoa</taxon>
        <taxon>Spiralia</taxon>
        <taxon>Lophotrochozoa</taxon>
        <taxon>Platyhelminthes</taxon>
        <taxon>Trematoda</taxon>
        <taxon>Digenea</taxon>
        <taxon>Plagiorchiida</taxon>
        <taxon>Pronocephalata</taxon>
        <taxon>Paramphistomoidea</taxon>
        <taxon>Paramphistomidae</taxon>
        <taxon>Calicophoron</taxon>
    </lineage>
</organism>
<proteinExistence type="predicted"/>
<reference evidence="2" key="1">
    <citation type="submission" date="2024-06" db="EMBL/GenBank/DDBJ databases">
        <authorList>
            <person name="Liu X."/>
            <person name="Lenzi L."/>
            <person name="Haldenby T S."/>
            <person name="Uol C."/>
        </authorList>
    </citation>
    <scope>NUCLEOTIDE SEQUENCE</scope>
</reference>
<comment type="caution">
    <text evidence="2">The sequence shown here is derived from an EMBL/GenBank/DDBJ whole genome shotgun (WGS) entry which is preliminary data.</text>
</comment>
<dbReference type="Proteomes" id="UP001497525">
    <property type="component" value="Unassembled WGS sequence"/>
</dbReference>
<feature type="compositionally biased region" description="Polar residues" evidence="1">
    <location>
        <begin position="126"/>
        <end position="138"/>
    </location>
</feature>
<dbReference type="EMBL" id="CAXLJL010000001">
    <property type="protein sequence ID" value="CAL5129157.1"/>
    <property type="molecule type" value="Genomic_DNA"/>
</dbReference>
<accession>A0AAV2T0Q8</accession>
<protein>
    <submittedName>
        <fullName evidence="2">Uncharacterized protein</fullName>
    </submittedName>
</protein>
<feature type="compositionally biased region" description="Basic and acidic residues" evidence="1">
    <location>
        <begin position="95"/>
        <end position="125"/>
    </location>
</feature>